<evidence type="ECO:0000313" key="2">
    <source>
        <dbReference type="EMBL" id="ELY87829.1"/>
    </source>
</evidence>
<dbReference type="RefSeq" id="WP_006654745.1">
    <property type="nucleotide sequence ID" value="NZ_AOIM01000041.1"/>
</dbReference>
<protein>
    <recommendedName>
        <fullName evidence="1">ThuA-like domain-containing protein</fullName>
    </recommendedName>
</protein>
<dbReference type="PATRIC" id="fig|1227493.4.peg.3634"/>
<dbReference type="AlphaFoldDB" id="L9ZN75"/>
<dbReference type="STRING" id="1227493.C483_18068"/>
<dbReference type="Proteomes" id="UP000011519">
    <property type="component" value="Unassembled WGS sequence"/>
</dbReference>
<sequence length="236" mass="27091">MRTITIWNEFRHEREDDEVAAIYPDGIHEALAELFRTGATGDQYEVQTATLDEPEHGLTEDVLDETDVLLWWGHEAHDEVADEIVDRVQERVLEGMGLLVLHSAHYSKIFKRLMGTTCSLQWREDGATERLWVVDPGHPITDGLGECIELPETEMYGEPFDVPEPDQLVFTSWFEGGEVFRSGCCYRRGSGRIFYFRPGHETYPIYENEEIQQVLQNAVEWASPREGAPRSFGERA</sequence>
<dbReference type="PIRSF" id="PIRSF030013">
    <property type="entry name" value="ThuA"/>
    <property type="match status" value="1"/>
</dbReference>
<dbReference type="EMBL" id="AOIM01000041">
    <property type="protein sequence ID" value="ELY87829.1"/>
    <property type="molecule type" value="Genomic_DNA"/>
</dbReference>
<evidence type="ECO:0000259" key="1">
    <source>
        <dbReference type="Pfam" id="PF06283"/>
    </source>
</evidence>
<feature type="domain" description="ThuA-like" evidence="1">
    <location>
        <begin position="4"/>
        <end position="222"/>
    </location>
</feature>
<dbReference type="SUPFAM" id="SSF52317">
    <property type="entry name" value="Class I glutamine amidotransferase-like"/>
    <property type="match status" value="1"/>
</dbReference>
<dbReference type="InterPro" id="IPR029010">
    <property type="entry name" value="ThuA-like"/>
</dbReference>
<gene>
    <name evidence="2" type="ORF">C483_18068</name>
</gene>
<dbReference type="InterPro" id="IPR029062">
    <property type="entry name" value="Class_I_gatase-like"/>
</dbReference>
<accession>L9ZN75</accession>
<name>L9ZN75_9EURY</name>
<dbReference type="Pfam" id="PF06283">
    <property type="entry name" value="ThuA"/>
    <property type="match status" value="1"/>
</dbReference>
<proteinExistence type="predicted"/>
<reference evidence="2 3" key="1">
    <citation type="journal article" date="2014" name="PLoS Genet.">
        <title>Phylogenetically driven sequencing of extremely halophilic archaea reveals strategies for static and dynamic osmo-response.</title>
        <authorList>
            <person name="Becker E.A."/>
            <person name="Seitzer P.M."/>
            <person name="Tritt A."/>
            <person name="Larsen D."/>
            <person name="Krusor M."/>
            <person name="Yao A.I."/>
            <person name="Wu D."/>
            <person name="Madern D."/>
            <person name="Eisen J.A."/>
            <person name="Darling A.E."/>
            <person name="Facciotti M.T."/>
        </authorList>
    </citation>
    <scope>NUCLEOTIDE SEQUENCE [LARGE SCALE GENOMIC DNA]</scope>
    <source>
        <strain evidence="2 3">JCM 10989</strain>
    </source>
</reference>
<keyword evidence="3" id="KW-1185">Reference proteome</keyword>
<dbReference type="Gene3D" id="3.40.50.880">
    <property type="match status" value="1"/>
</dbReference>
<dbReference type="InterPro" id="IPR009381">
    <property type="entry name" value="Trehalose_catabolism_ThuA_prok"/>
</dbReference>
<evidence type="ECO:0000313" key="3">
    <source>
        <dbReference type="Proteomes" id="UP000011519"/>
    </source>
</evidence>
<comment type="caution">
    <text evidence="2">The sequence shown here is derived from an EMBL/GenBank/DDBJ whole genome shotgun (WGS) entry which is preliminary data.</text>
</comment>
<dbReference type="OrthoDB" id="190271at2157"/>
<organism evidence="2 3">
    <name type="scientific">Natrialba hulunbeirensis JCM 10989</name>
    <dbReference type="NCBI Taxonomy" id="1227493"/>
    <lineage>
        <taxon>Archaea</taxon>
        <taxon>Methanobacteriati</taxon>
        <taxon>Methanobacteriota</taxon>
        <taxon>Stenosarchaea group</taxon>
        <taxon>Halobacteria</taxon>
        <taxon>Halobacteriales</taxon>
        <taxon>Natrialbaceae</taxon>
        <taxon>Natrialba</taxon>
    </lineage>
</organism>